<dbReference type="EMBL" id="JBGBPQ010000016">
    <property type="protein sequence ID" value="KAL1508728.1"/>
    <property type="molecule type" value="Genomic_DNA"/>
</dbReference>
<accession>A0AB34J0B2</accession>
<sequence>MIASWGHDLPDPPSSANLKARLVSMPGLKHTEGPDTFRRAQRHDNFLRKVEIAELRDLDSLCRIAMTKMRAIAVDKMLNMTDAFEELGAGSGFDRNLGTLDRQRFVSTVGMLCAGALSMEDMRTFCCKYGAGGPDPCSPELPLKVNWRQFVKDFDDVRLPEERQHNAEGELLQSLMELRAEAVRIRLDMSDAFEEFTGSLKERNSGTMTKNRFRATMGQLFSGKLKNSILNQICYEYGTGDPDAREGGWMEVRWKAFADDFDRVPPMPPPDAPDPTPDIIEYMRSINHYCNLHAIDLESEFEDYLGGGKEVCTTDIMPTAKFQRALGVLVGKASNSFPHDGKKLELICRTYGAGAKDLRNPNLFEAVQWREFARDLRDVQPMPFLRSMTGKVNLYSQGEPRI</sequence>
<reference evidence="1 2" key="1">
    <citation type="journal article" date="2024" name="Science">
        <title>Giant polyketide synthase enzymes in the biosynthesis of giant marine polyether toxins.</title>
        <authorList>
            <person name="Fallon T.R."/>
            <person name="Shende V.V."/>
            <person name="Wierzbicki I.H."/>
            <person name="Pendleton A.L."/>
            <person name="Watervoot N.F."/>
            <person name="Auber R.P."/>
            <person name="Gonzalez D.J."/>
            <person name="Wisecaver J.H."/>
            <person name="Moore B.S."/>
        </authorList>
    </citation>
    <scope>NUCLEOTIDE SEQUENCE [LARGE SCALE GENOMIC DNA]</scope>
    <source>
        <strain evidence="1 2">12B1</strain>
    </source>
</reference>
<gene>
    <name evidence="1" type="ORF">AB1Y20_004823</name>
</gene>
<name>A0AB34J0B2_PRYPA</name>
<keyword evidence="2" id="KW-1185">Reference proteome</keyword>
<protein>
    <submittedName>
        <fullName evidence="1">Uncharacterized protein</fullName>
    </submittedName>
</protein>
<organism evidence="1 2">
    <name type="scientific">Prymnesium parvum</name>
    <name type="common">Toxic golden alga</name>
    <dbReference type="NCBI Taxonomy" id="97485"/>
    <lineage>
        <taxon>Eukaryota</taxon>
        <taxon>Haptista</taxon>
        <taxon>Haptophyta</taxon>
        <taxon>Prymnesiophyceae</taxon>
        <taxon>Prymnesiales</taxon>
        <taxon>Prymnesiaceae</taxon>
        <taxon>Prymnesium</taxon>
    </lineage>
</organism>
<comment type="caution">
    <text evidence="1">The sequence shown here is derived from an EMBL/GenBank/DDBJ whole genome shotgun (WGS) entry which is preliminary data.</text>
</comment>
<evidence type="ECO:0000313" key="2">
    <source>
        <dbReference type="Proteomes" id="UP001515480"/>
    </source>
</evidence>
<evidence type="ECO:0000313" key="1">
    <source>
        <dbReference type="EMBL" id="KAL1508728.1"/>
    </source>
</evidence>
<dbReference type="AlphaFoldDB" id="A0AB34J0B2"/>
<dbReference type="Proteomes" id="UP001515480">
    <property type="component" value="Unassembled WGS sequence"/>
</dbReference>
<proteinExistence type="predicted"/>